<evidence type="ECO:0000256" key="1">
    <source>
        <dbReference type="SAM" id="Phobius"/>
    </source>
</evidence>
<dbReference type="eggNOG" id="COG5416">
    <property type="taxonomic scope" value="Bacteria"/>
</dbReference>
<evidence type="ECO:0008006" key="4">
    <source>
        <dbReference type="Google" id="ProtNLM"/>
    </source>
</evidence>
<protein>
    <recommendedName>
        <fullName evidence="4">Lipopolysaccharide assembly protein A domain-containing protein</fullName>
    </recommendedName>
</protein>
<proteinExistence type="predicted"/>
<keyword evidence="1" id="KW-0472">Membrane</keyword>
<sequence>MMTVKLLRWIVLPPIVLLVMALAVANRGSVTFSLDPFDSISPSIGLEVPLFLIVLISVLVGILIGGMGAWTQAKRKAARSKASLPETNGLPVLRE</sequence>
<dbReference type="AlphaFoldDB" id="A7HPD6"/>
<dbReference type="Proteomes" id="UP000006377">
    <property type="component" value="Chromosome"/>
</dbReference>
<evidence type="ECO:0000313" key="3">
    <source>
        <dbReference type="Proteomes" id="UP000006377"/>
    </source>
</evidence>
<dbReference type="KEGG" id="pla:Plav_0146"/>
<gene>
    <name evidence="2" type="ordered locus">Plav_0146</name>
</gene>
<accession>A7HPD6</accession>
<organism evidence="2 3">
    <name type="scientific">Parvibaculum lavamentivorans (strain DS-1 / DSM 13023 / NCIMB 13966)</name>
    <dbReference type="NCBI Taxonomy" id="402881"/>
    <lineage>
        <taxon>Bacteria</taxon>
        <taxon>Pseudomonadati</taxon>
        <taxon>Pseudomonadota</taxon>
        <taxon>Alphaproteobacteria</taxon>
        <taxon>Hyphomicrobiales</taxon>
        <taxon>Parvibaculaceae</taxon>
        <taxon>Parvibaculum</taxon>
    </lineage>
</organism>
<name>A7HPD6_PARL1</name>
<dbReference type="OrthoDB" id="7868067at2"/>
<dbReference type="HOGENOM" id="CLU_154612_0_0_5"/>
<evidence type="ECO:0000313" key="2">
    <source>
        <dbReference type="EMBL" id="ABS61769.1"/>
    </source>
</evidence>
<feature type="transmembrane region" description="Helical" evidence="1">
    <location>
        <begin position="51"/>
        <end position="71"/>
    </location>
</feature>
<dbReference type="RefSeq" id="WP_011995060.1">
    <property type="nucleotide sequence ID" value="NC_009719.1"/>
</dbReference>
<keyword evidence="1" id="KW-0812">Transmembrane</keyword>
<keyword evidence="3" id="KW-1185">Reference proteome</keyword>
<keyword evidence="1" id="KW-1133">Transmembrane helix</keyword>
<dbReference type="STRING" id="402881.Plav_0146"/>
<dbReference type="EMBL" id="CP000774">
    <property type="protein sequence ID" value="ABS61769.1"/>
    <property type="molecule type" value="Genomic_DNA"/>
</dbReference>
<reference evidence="2 3" key="1">
    <citation type="journal article" date="2011" name="Stand. Genomic Sci.">
        <title>Complete genome sequence of Parvibaculum lavamentivorans type strain (DS-1(T)).</title>
        <authorList>
            <person name="Schleheck D."/>
            <person name="Weiss M."/>
            <person name="Pitluck S."/>
            <person name="Bruce D."/>
            <person name="Land M.L."/>
            <person name="Han S."/>
            <person name="Saunders E."/>
            <person name="Tapia R."/>
            <person name="Detter C."/>
            <person name="Brettin T."/>
            <person name="Han J."/>
            <person name="Woyke T."/>
            <person name="Goodwin L."/>
            <person name="Pennacchio L."/>
            <person name="Nolan M."/>
            <person name="Cook A.M."/>
            <person name="Kjelleberg S."/>
            <person name="Thomas T."/>
        </authorList>
    </citation>
    <scope>NUCLEOTIDE SEQUENCE [LARGE SCALE GENOMIC DNA]</scope>
    <source>
        <strain evidence="3">DS-1 / DSM 13023 / NCIMB 13966</strain>
    </source>
</reference>